<gene>
    <name evidence="1" type="ORF">BOX15_Mlig026777g2</name>
</gene>
<keyword evidence="2" id="KW-1185">Reference proteome</keyword>
<accession>A0A267E7P8</accession>
<dbReference type="AlphaFoldDB" id="A0A267E7P8"/>
<reference evidence="1 2" key="1">
    <citation type="submission" date="2017-06" db="EMBL/GenBank/DDBJ databases">
        <title>A platform for efficient transgenesis in Macrostomum lignano, a flatworm model organism for stem cell research.</title>
        <authorList>
            <person name="Berezikov E."/>
        </authorList>
    </citation>
    <scope>NUCLEOTIDE SEQUENCE [LARGE SCALE GENOMIC DNA]</scope>
    <source>
        <strain evidence="1">DV1</strain>
        <tissue evidence="1">Whole organism</tissue>
    </source>
</reference>
<sequence>MLTSVTTLRFAPWPSDLLNTTEKQVHIAKQNHRNSMSTSAASFGLRQLTGLSSHQIIP</sequence>
<protein>
    <submittedName>
        <fullName evidence="1">Uncharacterized protein</fullName>
    </submittedName>
</protein>
<proteinExistence type="predicted"/>
<comment type="caution">
    <text evidence="1">The sequence shown here is derived from an EMBL/GenBank/DDBJ whole genome shotgun (WGS) entry which is preliminary data.</text>
</comment>
<organism evidence="1 2">
    <name type="scientific">Macrostomum lignano</name>
    <dbReference type="NCBI Taxonomy" id="282301"/>
    <lineage>
        <taxon>Eukaryota</taxon>
        <taxon>Metazoa</taxon>
        <taxon>Spiralia</taxon>
        <taxon>Lophotrochozoa</taxon>
        <taxon>Platyhelminthes</taxon>
        <taxon>Rhabditophora</taxon>
        <taxon>Macrostomorpha</taxon>
        <taxon>Macrostomida</taxon>
        <taxon>Macrostomidae</taxon>
        <taxon>Macrostomum</taxon>
    </lineage>
</organism>
<evidence type="ECO:0000313" key="1">
    <source>
        <dbReference type="EMBL" id="PAA57615.1"/>
    </source>
</evidence>
<dbReference type="Proteomes" id="UP000215902">
    <property type="component" value="Unassembled WGS sequence"/>
</dbReference>
<evidence type="ECO:0000313" key="2">
    <source>
        <dbReference type="Proteomes" id="UP000215902"/>
    </source>
</evidence>
<name>A0A267E7P8_9PLAT</name>
<dbReference type="EMBL" id="NIVC01002464">
    <property type="protein sequence ID" value="PAA57615.1"/>
    <property type="molecule type" value="Genomic_DNA"/>
</dbReference>